<dbReference type="EMBL" id="JBBBZM010000037">
    <property type="protein sequence ID" value="KAL0637270.1"/>
    <property type="molecule type" value="Genomic_DNA"/>
</dbReference>
<evidence type="ECO:0000313" key="3">
    <source>
        <dbReference type="Proteomes" id="UP001447188"/>
    </source>
</evidence>
<feature type="compositionally biased region" description="Polar residues" evidence="1">
    <location>
        <begin position="94"/>
        <end position="109"/>
    </location>
</feature>
<accession>A0ABR3GN84</accession>
<keyword evidence="3" id="KW-1185">Reference proteome</keyword>
<comment type="caution">
    <text evidence="2">The sequence shown here is derived from an EMBL/GenBank/DDBJ whole genome shotgun (WGS) entry which is preliminary data.</text>
</comment>
<evidence type="ECO:0000256" key="1">
    <source>
        <dbReference type="SAM" id="MobiDB-lite"/>
    </source>
</evidence>
<dbReference type="Proteomes" id="UP001447188">
    <property type="component" value="Unassembled WGS sequence"/>
</dbReference>
<gene>
    <name evidence="2" type="ORF">Q9L58_003754</name>
</gene>
<organism evidence="2 3">
    <name type="scientific">Discina gigas</name>
    <dbReference type="NCBI Taxonomy" id="1032678"/>
    <lineage>
        <taxon>Eukaryota</taxon>
        <taxon>Fungi</taxon>
        <taxon>Dikarya</taxon>
        <taxon>Ascomycota</taxon>
        <taxon>Pezizomycotina</taxon>
        <taxon>Pezizomycetes</taxon>
        <taxon>Pezizales</taxon>
        <taxon>Discinaceae</taxon>
        <taxon>Discina</taxon>
    </lineage>
</organism>
<reference evidence="2 3" key="1">
    <citation type="submission" date="2024-02" db="EMBL/GenBank/DDBJ databases">
        <title>Discinaceae phylogenomics.</title>
        <authorList>
            <person name="Dirks A.C."/>
            <person name="James T.Y."/>
        </authorList>
    </citation>
    <scope>NUCLEOTIDE SEQUENCE [LARGE SCALE GENOMIC DNA]</scope>
    <source>
        <strain evidence="2 3">ACD0624</strain>
    </source>
</reference>
<evidence type="ECO:0000313" key="2">
    <source>
        <dbReference type="EMBL" id="KAL0637270.1"/>
    </source>
</evidence>
<sequence length="227" mass="25423">MSSNDCNPPVRSPFRLSQAPPTTPFIRGRSQPFPPPVGRGYPEHPFVRGQSRPFPPPTGRNYPRHPYLDHHGLNPALPPPPPAGGSITGEAAEPSTSRPAQQDGSSPLSRALTSRRVHLETLGGGLEVQTRSELEKYFDVELWGWHLAPGDFQLGACWLATSELETRDKDQEFGKKRREGGRFQRFRLMFTCGILKPWKGNNKDREGEVRRRTLKDSISAPLKSRIL</sequence>
<feature type="region of interest" description="Disordered" evidence="1">
    <location>
        <begin position="1"/>
        <end position="109"/>
    </location>
</feature>
<name>A0ABR3GN84_9PEZI</name>
<protein>
    <submittedName>
        <fullName evidence="2">Uncharacterized protein</fullName>
    </submittedName>
</protein>
<proteinExistence type="predicted"/>